<proteinExistence type="predicted"/>
<organism evidence="1 2">
    <name type="scientific">Artemisia annua</name>
    <name type="common">Sweet wormwood</name>
    <dbReference type="NCBI Taxonomy" id="35608"/>
    <lineage>
        <taxon>Eukaryota</taxon>
        <taxon>Viridiplantae</taxon>
        <taxon>Streptophyta</taxon>
        <taxon>Embryophyta</taxon>
        <taxon>Tracheophyta</taxon>
        <taxon>Spermatophyta</taxon>
        <taxon>Magnoliopsida</taxon>
        <taxon>eudicotyledons</taxon>
        <taxon>Gunneridae</taxon>
        <taxon>Pentapetalae</taxon>
        <taxon>asterids</taxon>
        <taxon>campanulids</taxon>
        <taxon>Asterales</taxon>
        <taxon>Asteraceae</taxon>
        <taxon>Asteroideae</taxon>
        <taxon>Anthemideae</taxon>
        <taxon>Artemisiinae</taxon>
        <taxon>Artemisia</taxon>
    </lineage>
</organism>
<dbReference type="Proteomes" id="UP000245207">
    <property type="component" value="Unassembled WGS sequence"/>
</dbReference>
<name>A0A2U1PUL2_ARTAN</name>
<evidence type="ECO:0000313" key="1">
    <source>
        <dbReference type="EMBL" id="PWA89449.1"/>
    </source>
</evidence>
<dbReference type="EMBL" id="PKPP01000716">
    <property type="protein sequence ID" value="PWA89449.1"/>
    <property type="molecule type" value="Genomic_DNA"/>
</dbReference>
<protein>
    <submittedName>
        <fullName evidence="1">Poly(ADP-ribose) polymerase, catalytic domain-containing protein</fullName>
    </submittedName>
</protein>
<evidence type="ECO:0000313" key="2">
    <source>
        <dbReference type="Proteomes" id="UP000245207"/>
    </source>
</evidence>
<gene>
    <name evidence="1" type="ORF">CTI12_AA108380</name>
</gene>
<keyword evidence="2" id="KW-1185">Reference proteome</keyword>
<sequence>MNTHILLEFVISFKAQRIVNRSQLNGFGKPVSPWISIPDLIANLSKMLPSLGASIWELCFASVESSAVSNITLRAFCILKSVPK</sequence>
<comment type="caution">
    <text evidence="1">The sequence shown here is derived from an EMBL/GenBank/DDBJ whole genome shotgun (WGS) entry which is preliminary data.</text>
</comment>
<dbReference type="OrthoDB" id="6133115at2759"/>
<accession>A0A2U1PUL2</accession>
<reference evidence="1 2" key="1">
    <citation type="journal article" date="2018" name="Mol. Plant">
        <title>The genome of Artemisia annua provides insight into the evolution of Asteraceae family and artemisinin biosynthesis.</title>
        <authorList>
            <person name="Shen Q."/>
            <person name="Zhang L."/>
            <person name="Liao Z."/>
            <person name="Wang S."/>
            <person name="Yan T."/>
            <person name="Shi P."/>
            <person name="Liu M."/>
            <person name="Fu X."/>
            <person name="Pan Q."/>
            <person name="Wang Y."/>
            <person name="Lv Z."/>
            <person name="Lu X."/>
            <person name="Zhang F."/>
            <person name="Jiang W."/>
            <person name="Ma Y."/>
            <person name="Chen M."/>
            <person name="Hao X."/>
            <person name="Li L."/>
            <person name="Tang Y."/>
            <person name="Lv G."/>
            <person name="Zhou Y."/>
            <person name="Sun X."/>
            <person name="Brodelius P.E."/>
            <person name="Rose J.K.C."/>
            <person name="Tang K."/>
        </authorList>
    </citation>
    <scope>NUCLEOTIDE SEQUENCE [LARGE SCALE GENOMIC DNA]</scope>
    <source>
        <strain evidence="2">cv. Huhao1</strain>
        <tissue evidence="1">Leaf</tissue>
    </source>
</reference>
<dbReference type="AlphaFoldDB" id="A0A2U1PUL2"/>